<dbReference type="EMBL" id="PP949967">
    <property type="protein sequence ID" value="XDJ02317.1"/>
    <property type="molecule type" value="Genomic_DNA"/>
</dbReference>
<sequence>MPSRSGTASCLPTSPAAKPCPSSTFAKEVNNG</sequence>
<name>A0AB39C6X6_9CAUD</name>
<reference evidence="2" key="1">
    <citation type="submission" date="2024-06" db="EMBL/GenBank/DDBJ databases">
        <authorList>
            <person name="Kandhan P."/>
            <person name="Suresh D."/>
            <person name="Suresh A."/>
            <person name="Gopikrishnan V."/>
        </authorList>
    </citation>
    <scope>NUCLEOTIDE SEQUENCE</scope>
</reference>
<proteinExistence type="predicted"/>
<feature type="region of interest" description="Disordered" evidence="1">
    <location>
        <begin position="1"/>
        <end position="32"/>
    </location>
</feature>
<feature type="compositionally biased region" description="Polar residues" evidence="1">
    <location>
        <begin position="21"/>
        <end position="32"/>
    </location>
</feature>
<accession>A0AB39C6X6</accession>
<feature type="compositionally biased region" description="Polar residues" evidence="1">
    <location>
        <begin position="1"/>
        <end position="12"/>
    </location>
</feature>
<evidence type="ECO:0000256" key="1">
    <source>
        <dbReference type="SAM" id="MobiDB-lite"/>
    </source>
</evidence>
<evidence type="ECO:0000313" key="2">
    <source>
        <dbReference type="EMBL" id="XDJ02317.1"/>
    </source>
</evidence>
<organism evidence="2">
    <name type="scientific">Pseudomonas phage KV2023</name>
    <dbReference type="NCBI Taxonomy" id="3234047"/>
    <lineage>
        <taxon>Viruses</taxon>
        <taxon>Duplodnaviria</taxon>
        <taxon>Heunggongvirae</taxon>
        <taxon>Uroviricota</taxon>
        <taxon>Caudoviricetes</taxon>
        <taxon>Bruynoghevirus</taxon>
    </lineage>
</organism>
<protein>
    <submittedName>
        <fullName evidence="2">Uncharacterized protein</fullName>
    </submittedName>
</protein>